<evidence type="ECO:0000313" key="3">
    <source>
        <dbReference type="Proteomes" id="UP000799750"/>
    </source>
</evidence>
<feature type="region of interest" description="Disordered" evidence="1">
    <location>
        <begin position="82"/>
        <end position="101"/>
    </location>
</feature>
<reference evidence="2" key="1">
    <citation type="journal article" date="2020" name="Stud. Mycol.">
        <title>101 Dothideomycetes genomes: a test case for predicting lifestyles and emergence of pathogens.</title>
        <authorList>
            <person name="Haridas S."/>
            <person name="Albert R."/>
            <person name="Binder M."/>
            <person name="Bloem J."/>
            <person name="Labutti K."/>
            <person name="Salamov A."/>
            <person name="Andreopoulos B."/>
            <person name="Baker S."/>
            <person name="Barry K."/>
            <person name="Bills G."/>
            <person name="Bluhm B."/>
            <person name="Cannon C."/>
            <person name="Castanera R."/>
            <person name="Culley D."/>
            <person name="Daum C."/>
            <person name="Ezra D."/>
            <person name="Gonzalez J."/>
            <person name="Henrissat B."/>
            <person name="Kuo A."/>
            <person name="Liang C."/>
            <person name="Lipzen A."/>
            <person name="Lutzoni F."/>
            <person name="Magnuson J."/>
            <person name="Mondo S."/>
            <person name="Nolan M."/>
            <person name="Ohm R."/>
            <person name="Pangilinan J."/>
            <person name="Park H.-J."/>
            <person name="Ramirez L."/>
            <person name="Alfaro M."/>
            <person name="Sun H."/>
            <person name="Tritt A."/>
            <person name="Yoshinaga Y."/>
            <person name="Zwiers L.-H."/>
            <person name="Turgeon B."/>
            <person name="Goodwin S."/>
            <person name="Spatafora J."/>
            <person name="Crous P."/>
            <person name="Grigoriev I."/>
        </authorList>
    </citation>
    <scope>NUCLEOTIDE SEQUENCE</scope>
    <source>
        <strain evidence="2">CBS 269.34</strain>
    </source>
</reference>
<evidence type="ECO:0000256" key="1">
    <source>
        <dbReference type="SAM" id="MobiDB-lite"/>
    </source>
</evidence>
<protein>
    <submittedName>
        <fullName evidence="2">Uncharacterized protein</fullName>
    </submittedName>
</protein>
<feature type="region of interest" description="Disordered" evidence="1">
    <location>
        <begin position="158"/>
        <end position="181"/>
    </location>
</feature>
<dbReference type="EMBL" id="MU004181">
    <property type="protein sequence ID" value="KAF2502126.1"/>
    <property type="molecule type" value="Genomic_DNA"/>
</dbReference>
<proteinExistence type="predicted"/>
<dbReference type="AlphaFoldDB" id="A0A6A6RCM3"/>
<name>A0A6A6RCM3_9PEZI</name>
<gene>
    <name evidence="2" type="ORF">BU16DRAFT_554199</name>
</gene>
<feature type="region of interest" description="Disordered" evidence="1">
    <location>
        <begin position="1"/>
        <end position="38"/>
    </location>
</feature>
<feature type="compositionally biased region" description="Polar residues" evidence="1">
    <location>
        <begin position="25"/>
        <end position="34"/>
    </location>
</feature>
<keyword evidence="3" id="KW-1185">Reference proteome</keyword>
<sequence>MHYEETAQPAGHPSYPSSRTSSRRLQTSDVSTQLPKGGNFYRARVTRIHHHKVRQAPSWQQIDHLDVPLNLTSTAAASTAANGRASCSQVSKPPSASSSIDTDETLCRHTFAHPTSSNISGTPAASGPKPKNVHYCMDFIAPMNTAADGCESSLSIEPEVSGDDDLHVSNTGREGSSAVPNHDTLAVKLTGLCRDSVQSLKPLRLGHTDAVPYVPTGTHYP</sequence>
<evidence type="ECO:0000313" key="2">
    <source>
        <dbReference type="EMBL" id="KAF2502126.1"/>
    </source>
</evidence>
<accession>A0A6A6RCM3</accession>
<dbReference type="Proteomes" id="UP000799750">
    <property type="component" value="Unassembled WGS sequence"/>
</dbReference>
<organism evidence="2 3">
    <name type="scientific">Lophium mytilinum</name>
    <dbReference type="NCBI Taxonomy" id="390894"/>
    <lineage>
        <taxon>Eukaryota</taxon>
        <taxon>Fungi</taxon>
        <taxon>Dikarya</taxon>
        <taxon>Ascomycota</taxon>
        <taxon>Pezizomycotina</taxon>
        <taxon>Dothideomycetes</taxon>
        <taxon>Pleosporomycetidae</taxon>
        <taxon>Mytilinidiales</taxon>
        <taxon>Mytilinidiaceae</taxon>
        <taxon>Lophium</taxon>
    </lineage>
</organism>
<feature type="compositionally biased region" description="Low complexity" evidence="1">
    <location>
        <begin position="82"/>
        <end position="99"/>
    </location>
</feature>